<evidence type="ECO:0000313" key="3">
    <source>
        <dbReference type="Proteomes" id="UP001295444"/>
    </source>
</evidence>
<reference evidence="2" key="1">
    <citation type="submission" date="2022-03" db="EMBL/GenBank/DDBJ databases">
        <authorList>
            <person name="Alioto T."/>
            <person name="Alioto T."/>
            <person name="Gomez Garrido J."/>
        </authorList>
    </citation>
    <scope>NUCLEOTIDE SEQUENCE</scope>
</reference>
<evidence type="ECO:0000256" key="1">
    <source>
        <dbReference type="SAM" id="SignalP"/>
    </source>
</evidence>
<dbReference type="AlphaFoldDB" id="A0AAD1WI36"/>
<accession>A0AAD1WI36</accession>
<feature type="signal peptide" evidence="1">
    <location>
        <begin position="1"/>
        <end position="19"/>
    </location>
</feature>
<name>A0AAD1WI36_PELCU</name>
<dbReference type="Proteomes" id="UP001295444">
    <property type="component" value="Chromosome 09"/>
</dbReference>
<gene>
    <name evidence="2" type="ORF">PECUL_23A009825</name>
</gene>
<evidence type="ECO:0000313" key="2">
    <source>
        <dbReference type="EMBL" id="CAH2314376.1"/>
    </source>
</evidence>
<proteinExistence type="predicted"/>
<sequence>MKLIISLAFAVGILAVASALTCRICEFSLGSFCVTGSSTKNCTQSCSTIKTYAGSHYLFSKWQCDPNCNATAKIQTDHILKIDYTVSCCNTTECNSGNHVQLSLSLGVGMVLLWLLKAL</sequence>
<keyword evidence="3" id="KW-1185">Reference proteome</keyword>
<keyword evidence="1" id="KW-0732">Signal</keyword>
<dbReference type="EMBL" id="OW240920">
    <property type="protein sequence ID" value="CAH2314376.1"/>
    <property type="molecule type" value="Genomic_DNA"/>
</dbReference>
<organism evidence="2 3">
    <name type="scientific">Pelobates cultripes</name>
    <name type="common">Western spadefoot toad</name>
    <dbReference type="NCBI Taxonomy" id="61616"/>
    <lineage>
        <taxon>Eukaryota</taxon>
        <taxon>Metazoa</taxon>
        <taxon>Chordata</taxon>
        <taxon>Craniata</taxon>
        <taxon>Vertebrata</taxon>
        <taxon>Euteleostomi</taxon>
        <taxon>Amphibia</taxon>
        <taxon>Batrachia</taxon>
        <taxon>Anura</taxon>
        <taxon>Pelobatoidea</taxon>
        <taxon>Pelobatidae</taxon>
        <taxon>Pelobates</taxon>
    </lineage>
</organism>
<protein>
    <submittedName>
        <fullName evidence="2">Uncharacterized protein</fullName>
    </submittedName>
</protein>
<feature type="chain" id="PRO_5042217044" evidence="1">
    <location>
        <begin position="20"/>
        <end position="119"/>
    </location>
</feature>